<evidence type="ECO:0000259" key="7">
    <source>
        <dbReference type="Pfam" id="PF17777"/>
    </source>
</evidence>
<dbReference type="EMBL" id="JABFTP020000083">
    <property type="protein sequence ID" value="KAL3274776.1"/>
    <property type="molecule type" value="Genomic_DNA"/>
</dbReference>
<proteinExistence type="inferred from homology"/>
<dbReference type="Pfam" id="PF17777">
    <property type="entry name" value="RL10P_insert"/>
    <property type="match status" value="1"/>
</dbReference>
<evidence type="ECO:0000256" key="4">
    <source>
        <dbReference type="ARBA" id="ARBA00023242"/>
    </source>
</evidence>
<dbReference type="Gene3D" id="3.30.70.1730">
    <property type="match status" value="1"/>
</dbReference>
<keyword evidence="9" id="KW-1185">Reference proteome</keyword>
<dbReference type="GO" id="GO:0005730">
    <property type="term" value="C:nucleolus"/>
    <property type="evidence" value="ECO:0007669"/>
    <property type="project" value="UniProtKB-SubCell"/>
</dbReference>
<evidence type="ECO:0000256" key="1">
    <source>
        <dbReference type="ARBA" id="ARBA00004046"/>
    </source>
</evidence>
<accession>A0ABD2N7R9</accession>
<dbReference type="Proteomes" id="UP001516400">
    <property type="component" value="Unassembled WGS sequence"/>
</dbReference>
<dbReference type="SUPFAM" id="SSF160369">
    <property type="entry name" value="Ribosomal protein L10-like"/>
    <property type="match status" value="1"/>
</dbReference>
<keyword evidence="3 5" id="KW-0963">Cytoplasm</keyword>
<dbReference type="InterPro" id="IPR043141">
    <property type="entry name" value="Ribosomal_uL10-like_sf"/>
</dbReference>
<dbReference type="CDD" id="cd05796">
    <property type="entry name" value="Ribosomal_P0_like"/>
    <property type="match status" value="1"/>
</dbReference>
<dbReference type="InterPro" id="IPR001790">
    <property type="entry name" value="Ribosomal_uL10"/>
</dbReference>
<dbReference type="Gene3D" id="3.90.105.20">
    <property type="match status" value="1"/>
</dbReference>
<reference evidence="8 9" key="1">
    <citation type="journal article" date="2021" name="BMC Biol.">
        <title>Horizontally acquired antibacterial genes associated with adaptive radiation of ladybird beetles.</title>
        <authorList>
            <person name="Li H.S."/>
            <person name="Tang X.F."/>
            <person name="Huang Y.H."/>
            <person name="Xu Z.Y."/>
            <person name="Chen M.L."/>
            <person name="Du X.Y."/>
            <person name="Qiu B.Y."/>
            <person name="Chen P.T."/>
            <person name="Zhang W."/>
            <person name="Slipinski A."/>
            <person name="Escalona H.E."/>
            <person name="Waterhouse R.M."/>
            <person name="Zwick A."/>
            <person name="Pang H."/>
        </authorList>
    </citation>
    <scope>NUCLEOTIDE SEQUENCE [LARGE SCALE GENOMIC DNA]</scope>
    <source>
        <strain evidence="8">SYSU2018</strain>
    </source>
</reference>
<comment type="similarity">
    <text evidence="2 5">Belongs to the universal ribosomal protein uL10 family.</text>
</comment>
<evidence type="ECO:0000313" key="9">
    <source>
        <dbReference type="Proteomes" id="UP001516400"/>
    </source>
</evidence>
<feature type="region of interest" description="Disordered" evidence="6">
    <location>
        <begin position="213"/>
        <end position="240"/>
    </location>
</feature>
<protein>
    <recommendedName>
        <fullName evidence="5">Ribosome assembly factor mrt4</fullName>
    </recommendedName>
</protein>
<evidence type="ECO:0000256" key="3">
    <source>
        <dbReference type="ARBA" id="ARBA00022490"/>
    </source>
</evidence>
<dbReference type="PANTHER" id="PTHR45841:SF1">
    <property type="entry name" value="MRNA TURNOVER PROTEIN 4 HOMOLOG"/>
    <property type="match status" value="1"/>
</dbReference>
<evidence type="ECO:0000256" key="5">
    <source>
        <dbReference type="RuleBase" id="RU364039"/>
    </source>
</evidence>
<comment type="subcellular location">
    <subcellularLocation>
        <location evidence="5">Cytoplasm</location>
    </subcellularLocation>
    <subcellularLocation>
        <location evidence="5">Nucleus</location>
        <location evidence="5">Nucleolus</location>
    </subcellularLocation>
</comment>
<name>A0ABD2N7R9_9CUCU</name>
<evidence type="ECO:0000313" key="8">
    <source>
        <dbReference type="EMBL" id="KAL3274776.1"/>
    </source>
</evidence>
<dbReference type="Pfam" id="PF00466">
    <property type="entry name" value="Ribosomal_L10"/>
    <property type="match status" value="1"/>
</dbReference>
<dbReference type="PANTHER" id="PTHR45841">
    <property type="entry name" value="MRNA TURNOVER PROTEIN 4 MRTO4"/>
    <property type="match status" value="1"/>
</dbReference>
<feature type="domain" description="Large ribosomal subunit protein uL10-like insertion" evidence="7">
    <location>
        <begin position="125"/>
        <end position="195"/>
    </location>
</feature>
<dbReference type="FunFam" id="3.30.70.1730:FF:000005">
    <property type="entry name" value="Ribosome assembly factor mrt4"/>
    <property type="match status" value="1"/>
</dbReference>
<feature type="compositionally biased region" description="Acidic residues" evidence="6">
    <location>
        <begin position="220"/>
        <end position="240"/>
    </location>
</feature>
<sequence>MPKSKRDKKISLTKTGKKGLALKQKIIEDVRNCVSRFKDIYVFSHENMRNIRMKEVREEWKPSRFFFGKNRVIGVGLGRNKEEEQEEDLHKVTNCLKGQKALLFTDCTKEEVVDWFNSFSFEEFARSGFKATKTVVLEEGPLKQFSHDIEPHLRKLGMPTKLDRGVVTLTKDYEICKEGSILTPEQARILKLLEIHMAVFKLKLRAHWSKESGFEKMNSEESDEEENILDENMEECEDDE</sequence>
<dbReference type="FunFam" id="3.90.105.20:FF:000002">
    <property type="entry name" value="Ribosome assembly factor mrt4"/>
    <property type="match status" value="1"/>
</dbReference>
<dbReference type="InterPro" id="IPR051742">
    <property type="entry name" value="Ribosome_Assembly_uL10"/>
</dbReference>
<comment type="subunit">
    <text evidence="5">Associates with the pre-60S ribosomal particle.</text>
</comment>
<evidence type="ECO:0000256" key="2">
    <source>
        <dbReference type="ARBA" id="ARBA00008889"/>
    </source>
</evidence>
<dbReference type="GO" id="GO:0005737">
    <property type="term" value="C:cytoplasm"/>
    <property type="evidence" value="ECO:0007669"/>
    <property type="project" value="UniProtKB-SubCell"/>
</dbReference>
<dbReference type="GO" id="GO:0042254">
    <property type="term" value="P:ribosome biogenesis"/>
    <property type="evidence" value="ECO:0007669"/>
    <property type="project" value="UniProtKB-KW"/>
</dbReference>
<keyword evidence="5" id="KW-0690">Ribosome biogenesis</keyword>
<dbReference type="InterPro" id="IPR040637">
    <property type="entry name" value="Ribosomal_uL10-like_insert"/>
</dbReference>
<keyword evidence="4 5" id="KW-0539">Nucleus</keyword>
<evidence type="ECO:0000256" key="6">
    <source>
        <dbReference type="SAM" id="MobiDB-lite"/>
    </source>
</evidence>
<comment type="function">
    <text evidence="1 5">Component of the ribosome assembly machinery. Nuclear paralog of the ribosomal protein P0, it binds pre-60S subunits at an early stage of assembly in the nucleolus, and is replaced by P0 in cytoplasmic pre-60S subunits and mature 80S ribosomes.</text>
</comment>
<dbReference type="InterPro" id="IPR043164">
    <property type="entry name" value="Ribosomal_uL10-like_insert_sf"/>
</dbReference>
<dbReference type="AlphaFoldDB" id="A0ABD2N7R9"/>
<comment type="caution">
    <text evidence="8">The sequence shown here is derived from an EMBL/GenBank/DDBJ whole genome shotgun (WGS) entry which is preliminary data.</text>
</comment>
<gene>
    <name evidence="8" type="ORF">HHI36_019561</name>
</gene>
<dbReference type="InterPro" id="IPR033867">
    <property type="entry name" value="Mrt4"/>
</dbReference>
<organism evidence="8 9">
    <name type="scientific">Cryptolaemus montrouzieri</name>
    <dbReference type="NCBI Taxonomy" id="559131"/>
    <lineage>
        <taxon>Eukaryota</taxon>
        <taxon>Metazoa</taxon>
        <taxon>Ecdysozoa</taxon>
        <taxon>Arthropoda</taxon>
        <taxon>Hexapoda</taxon>
        <taxon>Insecta</taxon>
        <taxon>Pterygota</taxon>
        <taxon>Neoptera</taxon>
        <taxon>Endopterygota</taxon>
        <taxon>Coleoptera</taxon>
        <taxon>Polyphaga</taxon>
        <taxon>Cucujiformia</taxon>
        <taxon>Coccinelloidea</taxon>
        <taxon>Coccinellidae</taxon>
        <taxon>Scymninae</taxon>
        <taxon>Scymnini</taxon>
        <taxon>Cryptolaemus</taxon>
    </lineage>
</organism>